<dbReference type="OrthoDB" id="7806295at2"/>
<gene>
    <name evidence="1" type="ORF">NCTC12872_01425</name>
</gene>
<keyword evidence="2" id="KW-1185">Reference proteome</keyword>
<organism evidence="1 2">
    <name type="scientific">Phocoenobacter uteri</name>
    <dbReference type="NCBI Taxonomy" id="146806"/>
    <lineage>
        <taxon>Bacteria</taxon>
        <taxon>Pseudomonadati</taxon>
        <taxon>Pseudomonadota</taxon>
        <taxon>Gammaproteobacteria</taxon>
        <taxon>Pasteurellales</taxon>
        <taxon>Pasteurellaceae</taxon>
        <taxon>Phocoenobacter</taxon>
    </lineage>
</organism>
<proteinExistence type="predicted"/>
<dbReference type="RefSeq" id="WP_147285451.1">
    <property type="nucleotide sequence ID" value="NZ_LWIF01000001.1"/>
</dbReference>
<keyword evidence="1" id="KW-0808">Transferase</keyword>
<dbReference type="GO" id="GO:0016020">
    <property type="term" value="C:membrane"/>
    <property type="evidence" value="ECO:0007669"/>
    <property type="project" value="InterPro"/>
</dbReference>
<sequence>MIVKKVITLIRHPIRVYNKYVLGQSRVKKIEKSEKVEKLKMPVKESVKPKSEFKVTKSAGNIFDGCFANVNCHDEIAVYFSGNVAQLYQVKQWLAVLKELEKFKKVTFITRFADVFDVLRQNTDFSVCYCRTIDDVLSVYQNGHFKCILYVNHGNKNFQSLIVNDALHIHINHGESDKLSTITNQSKAYDYVFVVGPLAYERYENNLINKDMSKFIQIGRPQLDHIEKIEQFVTNLPEPSSRNKEKSVPRKVVLYAPTWEGTHETMNYSSLGDFGVDLVNMILEQPDLYLIYKPHPTTGSRLKDIDKINQRILDKLKNSHKATVATCEDINSLYEHIDLAIFDNSAVAVDYLIVDKPMLMTDTFEHLDGVRIDKPKIVEATRLIKTTDMPNLIKIIKEELRADTVKQQRNEIKKYFLGDFDYANKQSTKMFIETICQLCDLRDREIENNKKRVDENLI</sequence>
<reference evidence="1 2" key="1">
    <citation type="submission" date="2018-06" db="EMBL/GenBank/DDBJ databases">
        <authorList>
            <consortium name="Pathogen Informatics"/>
            <person name="Doyle S."/>
        </authorList>
    </citation>
    <scope>NUCLEOTIDE SEQUENCE [LARGE SCALE GENOMIC DNA]</scope>
    <source>
        <strain evidence="1 2">NCTC12872</strain>
    </source>
</reference>
<dbReference type="GO" id="GO:0047355">
    <property type="term" value="F:CDP-glycerol glycerophosphotransferase activity"/>
    <property type="evidence" value="ECO:0007669"/>
    <property type="project" value="InterPro"/>
</dbReference>
<name>A0A379CAU8_9PAST</name>
<evidence type="ECO:0000313" key="1">
    <source>
        <dbReference type="EMBL" id="SUB59440.1"/>
    </source>
</evidence>
<dbReference type="InterPro" id="IPR043148">
    <property type="entry name" value="TagF_C"/>
</dbReference>
<dbReference type="InterPro" id="IPR007554">
    <property type="entry name" value="Glycerophosphate_synth"/>
</dbReference>
<dbReference type="Pfam" id="PF04464">
    <property type="entry name" value="Glyphos_transf"/>
    <property type="match status" value="1"/>
</dbReference>
<accession>A0A379CAU8</accession>
<dbReference type="SUPFAM" id="SSF53756">
    <property type="entry name" value="UDP-Glycosyltransferase/glycogen phosphorylase"/>
    <property type="match status" value="1"/>
</dbReference>
<dbReference type="Gene3D" id="3.40.50.12580">
    <property type="match status" value="1"/>
</dbReference>
<dbReference type="Proteomes" id="UP000255417">
    <property type="component" value="Unassembled WGS sequence"/>
</dbReference>
<dbReference type="AlphaFoldDB" id="A0A379CAU8"/>
<dbReference type="EMBL" id="UGTA01000001">
    <property type="protein sequence ID" value="SUB59440.1"/>
    <property type="molecule type" value="Genomic_DNA"/>
</dbReference>
<evidence type="ECO:0000313" key="2">
    <source>
        <dbReference type="Proteomes" id="UP000255417"/>
    </source>
</evidence>
<protein>
    <submittedName>
        <fullName evidence="1">CDP-Glycerol:Poly(Glycerophosphate) glycerophosphotransferase</fullName>
    </submittedName>
</protein>